<proteinExistence type="predicted"/>
<dbReference type="Proteomes" id="UP000045706">
    <property type="component" value="Unassembled WGS sequence"/>
</dbReference>
<accession>A0A0G4NCX5</accession>
<dbReference type="InterPro" id="IPR025676">
    <property type="entry name" value="Clr5_dom"/>
</dbReference>
<name>A0A0G4NCX5_VERLO</name>
<feature type="compositionally biased region" description="Basic residues" evidence="1">
    <location>
        <begin position="29"/>
        <end position="48"/>
    </location>
</feature>
<evidence type="ECO:0000313" key="4">
    <source>
        <dbReference type="Proteomes" id="UP000045706"/>
    </source>
</evidence>
<dbReference type="EMBL" id="CVQI01033939">
    <property type="protein sequence ID" value="CRK44219.1"/>
    <property type="molecule type" value="Genomic_DNA"/>
</dbReference>
<feature type="region of interest" description="Disordered" evidence="1">
    <location>
        <begin position="18"/>
        <end position="51"/>
    </location>
</feature>
<protein>
    <recommendedName>
        <fullName evidence="2">Clr5 domain-containing protein</fullName>
    </recommendedName>
</protein>
<feature type="domain" description="Clr5" evidence="2">
    <location>
        <begin position="53"/>
        <end position="101"/>
    </location>
</feature>
<dbReference type="PANTHER" id="PTHR38788:SF3">
    <property type="entry name" value="CLR5 DOMAIN-CONTAINING PROTEIN"/>
    <property type="match status" value="1"/>
</dbReference>
<organism evidence="3 4">
    <name type="scientific">Verticillium longisporum</name>
    <name type="common">Verticillium dahliae var. longisporum</name>
    <dbReference type="NCBI Taxonomy" id="100787"/>
    <lineage>
        <taxon>Eukaryota</taxon>
        <taxon>Fungi</taxon>
        <taxon>Dikarya</taxon>
        <taxon>Ascomycota</taxon>
        <taxon>Pezizomycotina</taxon>
        <taxon>Sordariomycetes</taxon>
        <taxon>Hypocreomycetidae</taxon>
        <taxon>Glomerellales</taxon>
        <taxon>Plectosphaerellaceae</taxon>
        <taxon>Verticillium</taxon>
    </lineage>
</organism>
<feature type="region of interest" description="Disordered" evidence="1">
    <location>
        <begin position="489"/>
        <end position="508"/>
    </location>
</feature>
<reference evidence="4" key="1">
    <citation type="submission" date="2015-05" db="EMBL/GenBank/DDBJ databases">
        <authorList>
            <person name="Fogelqvist Johan"/>
        </authorList>
    </citation>
    <scope>NUCLEOTIDE SEQUENCE [LARGE SCALE GENOMIC DNA]</scope>
</reference>
<dbReference type="PANTHER" id="PTHR38788">
    <property type="entry name" value="CLR5 DOMAIN-CONTAINING PROTEIN"/>
    <property type="match status" value="1"/>
</dbReference>
<evidence type="ECO:0000259" key="2">
    <source>
        <dbReference type="Pfam" id="PF14420"/>
    </source>
</evidence>
<dbReference type="Pfam" id="PF14420">
    <property type="entry name" value="Clr5"/>
    <property type="match status" value="1"/>
</dbReference>
<evidence type="ECO:0000256" key="1">
    <source>
        <dbReference type="SAM" id="MobiDB-lite"/>
    </source>
</evidence>
<feature type="compositionally biased region" description="Polar residues" evidence="1">
    <location>
        <begin position="492"/>
        <end position="503"/>
    </location>
</feature>
<sequence>MDIIKDLRIQQGMMDRIRTASRAQARLSPTRRRRPAKSAKPRRDRAPRKAAGEWAPFEEEIRRLYESHELEELMRIMEKKYGFFATKRQYVYRLGLWGCRKYGQLHNASSDSGNCDDDDDEDYDDVTETNTSTSFRAMCADNDAEGLFADTTPPEDPPALKFSLCDESRLQQKLAADLLCIVGDYATASDMYLQYSLSQSSKGGASQAHRLNLINYAHTARGNHHITTAKAMIQGQINALDGPSARRFFKLLKAVGVSRLSGGDPEALDQELQEVNEIMLEVEDSFVDDNDDHKMLSISHQLIDMNALVLLCRAEQQLTSREGGHATEFKNAPGMRDKYVKQQLQWTFQHSLGKSIAMHKCLEWCHRPRAQVQDRGCSSIDSFMPLWSIYAKEACNSRRAQPPWYDICEAEMGISPTALLYTLCRYDSTGRLPAPGSLDIHQFIKRYLDLFVTAESPSEGMPWRLCEIRQLVSQTLYVHLPRSDAVDGEPISSFSSSHENQYSMEKEDAEDMSQSEYSCFDVGTVEYDFDFGMGEEVPENIITLC</sequence>
<dbReference type="AlphaFoldDB" id="A0A0G4NCX5"/>
<evidence type="ECO:0000313" key="3">
    <source>
        <dbReference type="EMBL" id="CRK44219.1"/>
    </source>
</evidence>
<gene>
    <name evidence="3" type="ORF">BN1723_000905</name>
</gene>